<dbReference type="OrthoDB" id="6630006at2"/>
<dbReference type="RefSeq" id="WP_105611941.1">
    <property type="nucleotide sequence ID" value="NZ_SJOP01000008.1"/>
</dbReference>
<comment type="caution">
    <text evidence="1">The sequence shown here is derived from an EMBL/GenBank/DDBJ whole genome shotgun (WGS) entry which is preliminary data.</text>
</comment>
<accession>A0A4R0HJU0</accession>
<keyword evidence="2" id="KW-1185">Reference proteome</keyword>
<proteinExistence type="predicted"/>
<name>A0A4R0HJU0_9ENTR</name>
<protein>
    <submittedName>
        <fullName evidence="1">Uncharacterized protein</fullName>
    </submittedName>
</protein>
<gene>
    <name evidence="1" type="ORF">E0L21_11080</name>
</gene>
<evidence type="ECO:0000313" key="1">
    <source>
        <dbReference type="EMBL" id="TCC09342.1"/>
    </source>
</evidence>
<sequence>MKVSINIPGASGPVYVSGTAEIINRKALCRELGLNNVEFCRREALHGFEYALSVLLAKKRKLR</sequence>
<dbReference type="EMBL" id="SJOP01000008">
    <property type="protein sequence ID" value="TCC09342.1"/>
    <property type="molecule type" value="Genomic_DNA"/>
</dbReference>
<dbReference type="AlphaFoldDB" id="A0A4R0HJU0"/>
<reference evidence="1 2" key="1">
    <citation type="submission" date="2019-02" db="EMBL/GenBank/DDBJ databases">
        <title>The draft genome of Kosakonia quasisacchari strain WCHKQ120001.</title>
        <authorList>
            <person name="Wang C."/>
            <person name="Feng Y."/>
            <person name="Zong Z."/>
        </authorList>
    </citation>
    <scope>NUCLEOTIDE SEQUENCE [LARGE SCALE GENOMIC DNA]</scope>
    <source>
        <strain evidence="1 2">WCHKQ120001</strain>
    </source>
</reference>
<dbReference type="Proteomes" id="UP000291793">
    <property type="component" value="Unassembled WGS sequence"/>
</dbReference>
<evidence type="ECO:0000313" key="2">
    <source>
        <dbReference type="Proteomes" id="UP000291793"/>
    </source>
</evidence>
<organism evidence="1 2">
    <name type="scientific">Kosakonia quasisacchari</name>
    <dbReference type="NCBI Taxonomy" id="2529380"/>
    <lineage>
        <taxon>Bacteria</taxon>
        <taxon>Pseudomonadati</taxon>
        <taxon>Pseudomonadota</taxon>
        <taxon>Gammaproteobacteria</taxon>
        <taxon>Enterobacterales</taxon>
        <taxon>Enterobacteriaceae</taxon>
        <taxon>Kosakonia</taxon>
    </lineage>
</organism>